<comment type="caution">
    <text evidence="11">The sequence shown here is derived from an EMBL/GenBank/DDBJ whole genome shotgun (WGS) entry which is preliminary data.</text>
</comment>
<evidence type="ECO:0000313" key="11">
    <source>
        <dbReference type="EMBL" id="TQV88419.1"/>
    </source>
</evidence>
<evidence type="ECO:0000259" key="9">
    <source>
        <dbReference type="PROSITE" id="PS50111"/>
    </source>
</evidence>
<evidence type="ECO:0000256" key="5">
    <source>
        <dbReference type="ARBA" id="ARBA00023224"/>
    </source>
</evidence>
<proteinExistence type="inferred from homology"/>
<dbReference type="Pfam" id="PF00672">
    <property type="entry name" value="HAMP"/>
    <property type="match status" value="1"/>
</dbReference>
<dbReference type="PANTHER" id="PTHR32089">
    <property type="entry name" value="METHYL-ACCEPTING CHEMOTAXIS PROTEIN MCPB"/>
    <property type="match status" value="1"/>
</dbReference>
<dbReference type="EMBL" id="VIKS01000004">
    <property type="protein sequence ID" value="TQV88419.1"/>
    <property type="molecule type" value="Genomic_DNA"/>
</dbReference>
<dbReference type="Proteomes" id="UP000315439">
    <property type="component" value="Unassembled WGS sequence"/>
</dbReference>
<name>A0A545UG26_9GAMM</name>
<evidence type="ECO:0000256" key="7">
    <source>
        <dbReference type="PROSITE-ProRule" id="PRU00284"/>
    </source>
</evidence>
<dbReference type="SMART" id="SM00283">
    <property type="entry name" value="MA"/>
    <property type="match status" value="1"/>
</dbReference>
<comment type="similarity">
    <text evidence="6">Belongs to the methyl-accepting chemotaxis (MCP) protein family.</text>
</comment>
<dbReference type="GO" id="GO:0006935">
    <property type="term" value="P:chemotaxis"/>
    <property type="evidence" value="ECO:0007669"/>
    <property type="project" value="UniProtKB-ARBA"/>
</dbReference>
<keyword evidence="12" id="KW-1185">Reference proteome</keyword>
<dbReference type="GO" id="GO:0007165">
    <property type="term" value="P:signal transduction"/>
    <property type="evidence" value="ECO:0007669"/>
    <property type="project" value="UniProtKB-KW"/>
</dbReference>
<dbReference type="GO" id="GO:0016020">
    <property type="term" value="C:membrane"/>
    <property type="evidence" value="ECO:0007669"/>
    <property type="project" value="UniProtKB-SubCell"/>
</dbReference>
<keyword evidence="4 8" id="KW-0472">Membrane</keyword>
<keyword evidence="3 8" id="KW-1133">Transmembrane helix</keyword>
<evidence type="ECO:0000313" key="12">
    <source>
        <dbReference type="Proteomes" id="UP000315439"/>
    </source>
</evidence>
<dbReference type="PROSITE" id="PS50111">
    <property type="entry name" value="CHEMOTAXIS_TRANSDUC_2"/>
    <property type="match status" value="1"/>
</dbReference>
<comment type="subcellular location">
    <subcellularLocation>
        <location evidence="1">Membrane</location>
        <topology evidence="1">Multi-pass membrane protein</topology>
    </subcellularLocation>
</comment>
<dbReference type="InterPro" id="IPR003660">
    <property type="entry name" value="HAMP_dom"/>
</dbReference>
<evidence type="ECO:0000259" key="10">
    <source>
        <dbReference type="PROSITE" id="PS50885"/>
    </source>
</evidence>
<keyword evidence="5 7" id="KW-0807">Transducer</keyword>
<gene>
    <name evidence="11" type="ORF">FLL46_07810</name>
</gene>
<dbReference type="OrthoDB" id="5800769at2"/>
<evidence type="ECO:0000256" key="8">
    <source>
        <dbReference type="SAM" id="Phobius"/>
    </source>
</evidence>
<dbReference type="SUPFAM" id="SSF58104">
    <property type="entry name" value="Methyl-accepting chemotaxis protein (MCP) signaling domain"/>
    <property type="match status" value="1"/>
</dbReference>
<dbReference type="FunFam" id="1.10.287.950:FF:000001">
    <property type="entry name" value="Methyl-accepting chemotaxis sensory transducer"/>
    <property type="match status" value="1"/>
</dbReference>
<organism evidence="11 12">
    <name type="scientific">Aliikangiella coralliicola</name>
    <dbReference type="NCBI Taxonomy" id="2592383"/>
    <lineage>
        <taxon>Bacteria</taxon>
        <taxon>Pseudomonadati</taxon>
        <taxon>Pseudomonadota</taxon>
        <taxon>Gammaproteobacteria</taxon>
        <taxon>Oceanospirillales</taxon>
        <taxon>Pleioneaceae</taxon>
        <taxon>Aliikangiella</taxon>
    </lineage>
</organism>
<feature type="domain" description="Methyl-accepting transducer" evidence="9">
    <location>
        <begin position="405"/>
        <end position="641"/>
    </location>
</feature>
<protein>
    <submittedName>
        <fullName evidence="11">Methyl-accepting chemotaxis protein</fullName>
    </submittedName>
</protein>
<sequence length="677" mass="74361">MFRRLFLPATLFMNKLRFNLKFTLIVLLFLLPLIILAINYFSEVNNLSRHTRAELSGVKIFSEIDLQQRKLLSVLIHDMAWRSGQTVPPEQTARLQQFIQQLPSLANEEYFTDDQLTTFLAALTKSNARLSETTSTLGNPQWSAVDHFDLLETALTQFNNLYFTTANLKGLTNDPQVDTVMISRLLAEKRLLVLSQISRSYGVAAYAVGEGEVSSGTFDSLSIVSDRLAGSNVLIKNIASFGEGLDQQLQQQIAEDVDSMLKVIDAILIFLEDQFLVADEVTLNSADLDAFFEQQLNTYYLGGQRLSGELTKRLKQRLSDNSVNMMTVSLIVSAVLLIVIYLFVGMSFSISMTTNSLTNVAQKLADGDTRVSASVRTKDELSNAIKAFNKMAIKVNKLVDSVQVAAHGVAQQSHDVEQLANQTGDAVNTQLQDTQSITAAISELLDAVATVSENTHKVVEALNRANQQTQQGKQQLADARQATNELGAEIKLSVDVTNKLSQQSDSINQVLDVIKNIAEQTNLLALNAAIEAARAGEQGRGFAVVADEVRSLAKRTHESIEEIQTTITSLQQGVSDAVDAMTRSDKKALRSVEESAKLDQALDHITEAVEEISQQNSATEQASQQQQQIASQIDSSLNSISQISTVTENNVEQSISASQQLAEHVAKLEDVISNFKT</sequence>
<keyword evidence="2 8" id="KW-0812">Transmembrane</keyword>
<evidence type="ECO:0000256" key="4">
    <source>
        <dbReference type="ARBA" id="ARBA00023136"/>
    </source>
</evidence>
<dbReference type="InterPro" id="IPR004089">
    <property type="entry name" value="MCPsignal_dom"/>
</dbReference>
<evidence type="ECO:0000256" key="2">
    <source>
        <dbReference type="ARBA" id="ARBA00022692"/>
    </source>
</evidence>
<dbReference type="PANTHER" id="PTHR32089:SF119">
    <property type="entry name" value="METHYL-ACCEPTING CHEMOTAXIS PROTEIN CTPL"/>
    <property type="match status" value="1"/>
</dbReference>
<dbReference type="CDD" id="cd06225">
    <property type="entry name" value="HAMP"/>
    <property type="match status" value="1"/>
</dbReference>
<feature type="transmembrane region" description="Helical" evidence="8">
    <location>
        <begin position="323"/>
        <end position="344"/>
    </location>
</feature>
<evidence type="ECO:0000256" key="6">
    <source>
        <dbReference type="ARBA" id="ARBA00029447"/>
    </source>
</evidence>
<dbReference type="AlphaFoldDB" id="A0A545UG26"/>
<feature type="transmembrane region" description="Helical" evidence="8">
    <location>
        <begin position="20"/>
        <end position="42"/>
    </location>
</feature>
<dbReference type="Gene3D" id="1.10.287.950">
    <property type="entry name" value="Methyl-accepting chemotaxis protein"/>
    <property type="match status" value="1"/>
</dbReference>
<dbReference type="Pfam" id="PF00015">
    <property type="entry name" value="MCPsignal"/>
    <property type="match status" value="1"/>
</dbReference>
<reference evidence="11 12" key="1">
    <citation type="submission" date="2019-07" db="EMBL/GenBank/DDBJ databases">
        <title>Draft genome for Aliikangiella sp. M105.</title>
        <authorList>
            <person name="Wang G."/>
        </authorList>
    </citation>
    <scope>NUCLEOTIDE SEQUENCE [LARGE SCALE GENOMIC DNA]</scope>
    <source>
        <strain evidence="11 12">M105</strain>
    </source>
</reference>
<evidence type="ECO:0000256" key="3">
    <source>
        <dbReference type="ARBA" id="ARBA00022989"/>
    </source>
</evidence>
<accession>A0A545UG26</accession>
<evidence type="ECO:0000256" key="1">
    <source>
        <dbReference type="ARBA" id="ARBA00004141"/>
    </source>
</evidence>
<feature type="domain" description="HAMP" evidence="10">
    <location>
        <begin position="348"/>
        <end position="400"/>
    </location>
</feature>
<dbReference type="PROSITE" id="PS50885">
    <property type="entry name" value="HAMP"/>
    <property type="match status" value="1"/>
</dbReference>